<keyword evidence="4 8" id="KW-1003">Cell membrane</keyword>
<keyword evidence="7 8" id="KW-0472">Membrane</keyword>
<keyword evidence="10" id="KW-1185">Reference proteome</keyword>
<comment type="similarity">
    <text evidence="2 8">Belongs to the 4-toluene sulfonate uptake permease (TSUP) (TC 2.A.102) family.</text>
</comment>
<comment type="caution">
    <text evidence="9">The sequence shown here is derived from an EMBL/GenBank/DDBJ whole genome shotgun (WGS) entry which is preliminary data.</text>
</comment>
<feature type="transmembrane region" description="Helical" evidence="8">
    <location>
        <begin position="78"/>
        <end position="97"/>
    </location>
</feature>
<protein>
    <recommendedName>
        <fullName evidence="8">Probable membrane transporter protein</fullName>
    </recommendedName>
</protein>
<dbReference type="Proteomes" id="UP000238338">
    <property type="component" value="Unassembled WGS sequence"/>
</dbReference>
<keyword evidence="6 8" id="KW-1133">Transmembrane helix</keyword>
<dbReference type="PANTHER" id="PTHR30269">
    <property type="entry name" value="TRANSMEMBRANE PROTEIN YFCA"/>
    <property type="match status" value="1"/>
</dbReference>
<evidence type="ECO:0000256" key="5">
    <source>
        <dbReference type="ARBA" id="ARBA00022692"/>
    </source>
</evidence>
<keyword evidence="3" id="KW-0813">Transport</keyword>
<proteinExistence type="inferred from homology"/>
<dbReference type="PANTHER" id="PTHR30269:SF37">
    <property type="entry name" value="MEMBRANE TRANSPORTER PROTEIN"/>
    <property type="match status" value="1"/>
</dbReference>
<dbReference type="InterPro" id="IPR052017">
    <property type="entry name" value="TSUP"/>
</dbReference>
<evidence type="ECO:0000313" key="9">
    <source>
        <dbReference type="EMBL" id="PQV58571.1"/>
    </source>
</evidence>
<evidence type="ECO:0000256" key="8">
    <source>
        <dbReference type="RuleBase" id="RU363041"/>
    </source>
</evidence>
<reference evidence="9 10" key="1">
    <citation type="submission" date="2018-02" db="EMBL/GenBank/DDBJ databases">
        <title>Genomic Encyclopedia of Archaeal and Bacterial Type Strains, Phase II (KMG-II): from individual species to whole genera.</title>
        <authorList>
            <person name="Goeker M."/>
        </authorList>
    </citation>
    <scope>NUCLEOTIDE SEQUENCE [LARGE SCALE GENOMIC DNA]</scope>
    <source>
        <strain evidence="9 10">DSM 18921</strain>
    </source>
</reference>
<dbReference type="GO" id="GO:0005886">
    <property type="term" value="C:plasma membrane"/>
    <property type="evidence" value="ECO:0007669"/>
    <property type="project" value="UniProtKB-SubCell"/>
</dbReference>
<feature type="transmembrane region" description="Helical" evidence="8">
    <location>
        <begin position="172"/>
        <end position="190"/>
    </location>
</feature>
<evidence type="ECO:0000256" key="7">
    <source>
        <dbReference type="ARBA" id="ARBA00023136"/>
    </source>
</evidence>
<gene>
    <name evidence="9" type="ORF">LX70_00383</name>
</gene>
<feature type="transmembrane region" description="Helical" evidence="8">
    <location>
        <begin position="227"/>
        <end position="247"/>
    </location>
</feature>
<sequence length="248" mass="25479">MALPFGLSPGVAIFLLAAILGAAVVRGFSGFGFSALVVAVTGLVSDPRNAVAVVLFCEIVMTLQAARGIAGHVDWSRVGLLLLGAAVGVPLGIHGLVTIGVDGARVAISLFILVMCGVLLAGWQTGREIRGWPNAALGVVSGVANGAAMAGLPVAAVFSAQPIPPQVFRATLIAYFAVLDIFSFPLLWQAGLVTRDTFVALAFALPALLIGNHFGNYRFSRAAPQSFRRLAIGLLAVLAALGLARAVL</sequence>
<evidence type="ECO:0000256" key="1">
    <source>
        <dbReference type="ARBA" id="ARBA00004651"/>
    </source>
</evidence>
<feature type="transmembrane region" description="Helical" evidence="8">
    <location>
        <begin position="49"/>
        <end position="66"/>
    </location>
</feature>
<keyword evidence="5 8" id="KW-0812">Transmembrane</keyword>
<evidence type="ECO:0000256" key="2">
    <source>
        <dbReference type="ARBA" id="ARBA00009142"/>
    </source>
</evidence>
<dbReference type="EMBL" id="PVEP01000001">
    <property type="protein sequence ID" value="PQV58571.1"/>
    <property type="molecule type" value="Genomic_DNA"/>
</dbReference>
<dbReference type="RefSeq" id="WP_245884896.1">
    <property type="nucleotide sequence ID" value="NZ_PVEP01000001.1"/>
</dbReference>
<name>A0A2S8SCL1_9RHOB</name>
<feature type="transmembrane region" description="Helical" evidence="8">
    <location>
        <begin position="103"/>
        <end position="123"/>
    </location>
</feature>
<evidence type="ECO:0000256" key="3">
    <source>
        <dbReference type="ARBA" id="ARBA00022448"/>
    </source>
</evidence>
<comment type="subcellular location">
    <subcellularLocation>
        <location evidence="1 8">Cell membrane</location>
        <topology evidence="1 8">Multi-pass membrane protein</topology>
    </subcellularLocation>
</comment>
<evidence type="ECO:0000313" key="10">
    <source>
        <dbReference type="Proteomes" id="UP000238338"/>
    </source>
</evidence>
<feature type="transmembrane region" description="Helical" evidence="8">
    <location>
        <begin position="135"/>
        <end position="160"/>
    </location>
</feature>
<accession>A0A2S8SCL1</accession>
<dbReference type="InterPro" id="IPR002781">
    <property type="entry name" value="TM_pro_TauE-like"/>
</dbReference>
<dbReference type="AlphaFoldDB" id="A0A2S8SCL1"/>
<evidence type="ECO:0000256" key="6">
    <source>
        <dbReference type="ARBA" id="ARBA00022989"/>
    </source>
</evidence>
<evidence type="ECO:0000256" key="4">
    <source>
        <dbReference type="ARBA" id="ARBA00022475"/>
    </source>
</evidence>
<organism evidence="9 10">
    <name type="scientific">Albidovulum denitrificans</name>
    <dbReference type="NCBI Taxonomy" id="404881"/>
    <lineage>
        <taxon>Bacteria</taxon>
        <taxon>Pseudomonadati</taxon>
        <taxon>Pseudomonadota</taxon>
        <taxon>Alphaproteobacteria</taxon>
        <taxon>Rhodobacterales</taxon>
        <taxon>Paracoccaceae</taxon>
        <taxon>Albidovulum</taxon>
    </lineage>
</organism>
<dbReference type="Pfam" id="PF01925">
    <property type="entry name" value="TauE"/>
    <property type="match status" value="1"/>
</dbReference>
<feature type="transmembrane region" description="Helical" evidence="8">
    <location>
        <begin position="197"/>
        <end position="215"/>
    </location>
</feature>